<name>A0ABQ0MLZ1_9BACT</name>
<keyword evidence="3" id="KW-1185">Reference proteome</keyword>
<dbReference type="EMBL" id="BDQG01000001">
    <property type="protein sequence ID" value="GAW68090.1"/>
    <property type="molecule type" value="Genomic_DNA"/>
</dbReference>
<organism evidence="2 3">
    <name type="scientific">Geoanaerobacter pelophilus</name>
    <dbReference type="NCBI Taxonomy" id="60036"/>
    <lineage>
        <taxon>Bacteria</taxon>
        <taxon>Pseudomonadati</taxon>
        <taxon>Thermodesulfobacteriota</taxon>
        <taxon>Desulfuromonadia</taxon>
        <taxon>Geobacterales</taxon>
        <taxon>Geobacteraceae</taxon>
        <taxon>Geoanaerobacter</taxon>
    </lineage>
</organism>
<protein>
    <recommendedName>
        <fullName evidence="1">Ice-binding protein C-terminal domain-containing protein</fullName>
    </recommendedName>
</protein>
<evidence type="ECO:0000259" key="1">
    <source>
        <dbReference type="Pfam" id="PF07589"/>
    </source>
</evidence>
<dbReference type="Proteomes" id="UP000194153">
    <property type="component" value="Unassembled WGS sequence"/>
</dbReference>
<accession>A0ABQ0MLZ1</accession>
<dbReference type="NCBIfam" id="TIGR02595">
    <property type="entry name" value="PEP_CTERM"/>
    <property type="match status" value="1"/>
</dbReference>
<evidence type="ECO:0000313" key="2">
    <source>
        <dbReference type="EMBL" id="GAW68090.1"/>
    </source>
</evidence>
<dbReference type="InterPro" id="IPR013424">
    <property type="entry name" value="Ice-binding_C"/>
</dbReference>
<sequence>MSGSDLYFASSYVENGFKVQFITANGDGGYIGDYYGAQANGQYNDVIHGHWGPNHGTMTAIEITKEGGGFFDLNYFILTSNTQTGGWSATGNELAYIEAWGNGTKTYTQLLPSESWGWKGVSTPGSLQNDPQIFLGSEFDAVDMVRFTVANDVFCFGMDEFYIDQPAPSVPEPSTLLLLASGLCGVAFFKRRNRC</sequence>
<dbReference type="Pfam" id="PF07589">
    <property type="entry name" value="PEP-CTERM"/>
    <property type="match status" value="1"/>
</dbReference>
<comment type="caution">
    <text evidence="2">The sequence shown here is derived from an EMBL/GenBank/DDBJ whole genome shotgun (WGS) entry which is preliminary data.</text>
</comment>
<feature type="domain" description="Ice-binding protein C-terminal" evidence="1">
    <location>
        <begin position="169"/>
        <end position="192"/>
    </location>
</feature>
<gene>
    <name evidence="2" type="ORF">GPEL0_01f4265</name>
</gene>
<proteinExistence type="predicted"/>
<evidence type="ECO:0000313" key="3">
    <source>
        <dbReference type="Proteomes" id="UP000194153"/>
    </source>
</evidence>
<reference evidence="3" key="1">
    <citation type="submission" date="2017-05" db="EMBL/GenBank/DDBJ databases">
        <title>Draft genome sequence of Geobacter pelophilus, a iron(III)-reducing bacteria.</title>
        <authorList>
            <person name="Aoyagi T."/>
            <person name="Koike H."/>
            <person name="Morita T."/>
            <person name="Sato Y."/>
            <person name="Habe H."/>
            <person name="Hori T."/>
        </authorList>
    </citation>
    <scope>NUCLEOTIDE SEQUENCE [LARGE SCALE GENOMIC DNA]</scope>
    <source>
        <strain evidence="3">Drf2</strain>
    </source>
</reference>